<keyword evidence="1" id="KW-0853">WD repeat</keyword>
<feature type="repeat" description="WD" evidence="1">
    <location>
        <begin position="387"/>
        <end position="422"/>
    </location>
</feature>
<dbReference type="Gene3D" id="2.130.10.10">
    <property type="entry name" value="YVTN repeat-like/Quinoprotein amine dehydrogenase"/>
    <property type="match status" value="2"/>
</dbReference>
<dbReference type="InterPro" id="IPR001680">
    <property type="entry name" value="WD40_rpt"/>
</dbReference>
<feature type="compositionally biased region" description="Basic residues" evidence="2">
    <location>
        <begin position="83"/>
        <end position="93"/>
    </location>
</feature>
<keyword evidence="4" id="KW-1185">Reference proteome</keyword>
<evidence type="ECO:0000259" key="3">
    <source>
        <dbReference type="PROSITE" id="PS50181"/>
    </source>
</evidence>
<dbReference type="InterPro" id="IPR036047">
    <property type="entry name" value="F-box-like_dom_sf"/>
</dbReference>
<organism evidence="4 5">
    <name type="scientific">Microtus ochrogaster</name>
    <name type="common">Prairie vole</name>
    <dbReference type="NCBI Taxonomy" id="79684"/>
    <lineage>
        <taxon>Eukaryota</taxon>
        <taxon>Metazoa</taxon>
        <taxon>Chordata</taxon>
        <taxon>Craniata</taxon>
        <taxon>Vertebrata</taxon>
        <taxon>Euteleostomi</taxon>
        <taxon>Mammalia</taxon>
        <taxon>Eutheria</taxon>
        <taxon>Euarchontoglires</taxon>
        <taxon>Glires</taxon>
        <taxon>Rodentia</taxon>
        <taxon>Myomorpha</taxon>
        <taxon>Muroidea</taxon>
        <taxon>Cricetidae</taxon>
        <taxon>Arvicolinae</taxon>
        <taxon>Microtus</taxon>
    </lineage>
</organism>
<feature type="compositionally biased region" description="Basic and acidic residues" evidence="2">
    <location>
        <begin position="138"/>
        <end position="178"/>
    </location>
</feature>
<dbReference type="Pfam" id="PF00400">
    <property type="entry name" value="WD40"/>
    <property type="match status" value="2"/>
</dbReference>
<feature type="compositionally biased region" description="Low complexity" evidence="2">
    <location>
        <begin position="59"/>
        <end position="70"/>
    </location>
</feature>
<evidence type="ECO:0000256" key="1">
    <source>
        <dbReference type="PROSITE-ProRule" id="PRU00221"/>
    </source>
</evidence>
<evidence type="ECO:0000313" key="5">
    <source>
        <dbReference type="RefSeq" id="XP_005352423.2"/>
    </source>
</evidence>
<dbReference type="SUPFAM" id="SSF81383">
    <property type="entry name" value="F-box domain"/>
    <property type="match status" value="1"/>
</dbReference>
<dbReference type="InterPro" id="IPR036322">
    <property type="entry name" value="WD40_repeat_dom_sf"/>
</dbReference>
<feature type="compositionally biased region" description="Basic and acidic residues" evidence="2">
    <location>
        <begin position="71"/>
        <end position="82"/>
    </location>
</feature>
<dbReference type="PANTHER" id="PTHR14381">
    <property type="entry name" value="DACTYLIN"/>
    <property type="match status" value="1"/>
</dbReference>
<evidence type="ECO:0000313" key="4">
    <source>
        <dbReference type="Proteomes" id="UP000694915"/>
    </source>
</evidence>
<dbReference type="RefSeq" id="XP_005352423.2">
    <property type="nucleotide sequence ID" value="XM_005352366.3"/>
</dbReference>
<protein>
    <submittedName>
        <fullName evidence="5">F-box/WD repeat-containing protein 4 isoform X1</fullName>
    </submittedName>
</protein>
<dbReference type="SMART" id="SM00320">
    <property type="entry name" value="WD40"/>
    <property type="match status" value="5"/>
</dbReference>
<feature type="region of interest" description="Disordered" evidence="2">
    <location>
        <begin position="1"/>
        <end position="211"/>
    </location>
</feature>
<dbReference type="PANTHER" id="PTHR14381:SF1">
    <property type="entry name" value="F-BOX_WD REPEAT-CONTAINING PROTEIN 4"/>
    <property type="match status" value="1"/>
</dbReference>
<evidence type="ECO:0000256" key="2">
    <source>
        <dbReference type="SAM" id="MobiDB-lite"/>
    </source>
</evidence>
<accession>A0ABM0KTD8</accession>
<dbReference type="PROSITE" id="PS50181">
    <property type="entry name" value="FBOX"/>
    <property type="match status" value="1"/>
</dbReference>
<name>A0ABM0KTD8_MICOH</name>
<proteinExistence type="predicted"/>
<dbReference type="Gene3D" id="1.20.1280.50">
    <property type="match status" value="1"/>
</dbReference>
<dbReference type="InterPro" id="IPR052301">
    <property type="entry name" value="SCF_F-box/WD-repeat"/>
</dbReference>
<dbReference type="GeneID" id="101995253"/>
<reference evidence="5" key="1">
    <citation type="submission" date="2025-08" db="UniProtKB">
        <authorList>
            <consortium name="RefSeq"/>
        </authorList>
    </citation>
    <scope>IDENTIFICATION</scope>
</reference>
<feature type="domain" description="F-box" evidence="3">
    <location>
        <begin position="214"/>
        <end position="260"/>
    </location>
</feature>
<dbReference type="Proteomes" id="UP000694915">
    <property type="component" value="Chromosome 8"/>
</dbReference>
<dbReference type="CDD" id="cd20090">
    <property type="entry name" value="F-box_FBXW4"/>
    <property type="match status" value="1"/>
</dbReference>
<sequence>MSAPELGFAPRNAGVRGGSRPGPAPPHVTRSGLVSPPLEEAAATSAPLRVEPALRPLMGSQGRSGSPGNRGPRESEGGEARVARGKRGRRKGKAGTGHGGRGSGAEGKPGLQPARKTAGPGAEAGPGQEGEEGAGVEEGPRSSGKRDEGSAGPGKEEERRLGAERREDGSRERARERGCQAWGRIPGTRTAMAAAGDEEAAAAAAEPSGRPAAGPALWRLPEELLLLICSYLDMRALGRLAQVCRWLRRFTSCDLLWRRIARASLNSGFTRLGTDLMASIPVKDRVKVSQNWKLGRCREGILLKWRCSQMPWMQLEDASLYISQANFILAYQFRPDGASLNRRPFRIFAGHDEDVCHFVLANSHIISAGGDGKIGVHKLHSTFTVKYSAHEQEVNCVDCKGGIIVSGSRDRTAKVWPLASGRLGQCLHTIQTEDRVWSIAISPLLSSFVTGTACCGHFSPLRIWDLNSGQLITHLGSDFPPGAGVLDVMYESPSTLLSCGYDTYVRYWDLRTSARKCVMEWEEPHDSTLYCLQTDGNHLLATGSSYYGVVRLWDRRQRACLNAFPLTSTPLSSPVYCLRLTTRHLYAALSYNLHILDFENP</sequence>
<dbReference type="InterPro" id="IPR015943">
    <property type="entry name" value="WD40/YVTN_repeat-like_dom_sf"/>
</dbReference>
<feature type="compositionally biased region" description="Low complexity" evidence="2">
    <location>
        <begin position="191"/>
        <end position="211"/>
    </location>
</feature>
<dbReference type="SUPFAM" id="SSF50978">
    <property type="entry name" value="WD40 repeat-like"/>
    <property type="match status" value="1"/>
</dbReference>
<feature type="compositionally biased region" description="Gly residues" evidence="2">
    <location>
        <begin position="94"/>
        <end position="107"/>
    </location>
</feature>
<dbReference type="InterPro" id="IPR001810">
    <property type="entry name" value="F-box_dom"/>
</dbReference>
<dbReference type="Pfam" id="PF12937">
    <property type="entry name" value="F-box-like"/>
    <property type="match status" value="1"/>
</dbReference>
<dbReference type="PROSITE" id="PS50082">
    <property type="entry name" value="WD_REPEATS_2"/>
    <property type="match status" value="1"/>
</dbReference>
<gene>
    <name evidence="5" type="primary">Fbxw4</name>
</gene>